<protein>
    <submittedName>
        <fullName evidence="8">Methionine--tRNA ligase</fullName>
    </submittedName>
</protein>
<proteinExistence type="inferred from homology"/>
<accession>A0A846TYR7</accession>
<dbReference type="GO" id="GO:0004825">
    <property type="term" value="F:methionine-tRNA ligase activity"/>
    <property type="evidence" value="ECO:0007669"/>
    <property type="project" value="InterPro"/>
</dbReference>
<feature type="domain" description="Methionyl/Leucyl tRNA synthetase" evidence="7">
    <location>
        <begin position="38"/>
        <end position="239"/>
    </location>
</feature>
<evidence type="ECO:0000256" key="1">
    <source>
        <dbReference type="ARBA" id="ARBA00022598"/>
    </source>
</evidence>
<evidence type="ECO:0000256" key="4">
    <source>
        <dbReference type="ARBA" id="ARBA00022917"/>
    </source>
</evidence>
<dbReference type="Proteomes" id="UP000521379">
    <property type="component" value="Unassembled WGS sequence"/>
</dbReference>
<evidence type="ECO:0000256" key="5">
    <source>
        <dbReference type="ARBA" id="ARBA00023146"/>
    </source>
</evidence>
<keyword evidence="1 6" id="KW-0436">Ligase</keyword>
<dbReference type="SUPFAM" id="SSF52374">
    <property type="entry name" value="Nucleotidylyl transferase"/>
    <property type="match status" value="1"/>
</dbReference>
<evidence type="ECO:0000259" key="7">
    <source>
        <dbReference type="Pfam" id="PF09334"/>
    </source>
</evidence>
<dbReference type="InterPro" id="IPR033911">
    <property type="entry name" value="MetRS_core"/>
</dbReference>
<reference evidence="8 9" key="1">
    <citation type="submission" date="2020-02" db="EMBL/GenBank/DDBJ databases">
        <authorList>
            <person name="Sun Q."/>
        </authorList>
    </citation>
    <scope>NUCLEOTIDE SEQUENCE [LARGE SCALE GENOMIC DNA]</scope>
    <source>
        <strain evidence="8 9">YIM 13062</strain>
    </source>
</reference>
<dbReference type="InterPro" id="IPR023457">
    <property type="entry name" value="Met-tRNA_synth_2"/>
</dbReference>
<keyword evidence="3 6" id="KW-0067">ATP-binding</keyword>
<evidence type="ECO:0000313" key="8">
    <source>
        <dbReference type="EMBL" id="NKE10872.1"/>
    </source>
</evidence>
<keyword evidence="5 6" id="KW-0030">Aminoacyl-tRNA synthetase</keyword>
<evidence type="ECO:0000256" key="6">
    <source>
        <dbReference type="RuleBase" id="RU363039"/>
    </source>
</evidence>
<keyword evidence="9" id="KW-1185">Reference proteome</keyword>
<dbReference type="GO" id="GO:0006431">
    <property type="term" value="P:methionyl-tRNA aminoacylation"/>
    <property type="evidence" value="ECO:0007669"/>
    <property type="project" value="InterPro"/>
</dbReference>
<evidence type="ECO:0000313" key="9">
    <source>
        <dbReference type="Proteomes" id="UP000521379"/>
    </source>
</evidence>
<dbReference type="RefSeq" id="WP_168023584.1">
    <property type="nucleotide sequence ID" value="NZ_JAAVUN010000119.1"/>
</dbReference>
<evidence type="ECO:0000256" key="2">
    <source>
        <dbReference type="ARBA" id="ARBA00022741"/>
    </source>
</evidence>
<dbReference type="Pfam" id="PF09334">
    <property type="entry name" value="tRNA-synt_1g"/>
    <property type="match status" value="1"/>
</dbReference>
<feature type="non-terminal residue" evidence="8">
    <location>
        <position position="239"/>
    </location>
</feature>
<dbReference type="Gene3D" id="3.40.50.620">
    <property type="entry name" value="HUPs"/>
    <property type="match status" value="1"/>
</dbReference>
<keyword evidence="2 6" id="KW-0547">Nucleotide-binding</keyword>
<dbReference type="PRINTS" id="PR01041">
    <property type="entry name" value="TRNASYNTHMET"/>
</dbReference>
<dbReference type="InterPro" id="IPR014729">
    <property type="entry name" value="Rossmann-like_a/b/a_fold"/>
</dbReference>
<gene>
    <name evidence="8" type="ORF">GTW58_13285</name>
</gene>
<sequence>GDIYLDPYSGWYAVRDEAFYGEDETEVRVDGLRYSKETGTELTWTEEASYFFRLSAYQDRLLEFYEREGFLYPETRRNEIAEFVRSGLRDLSISRTTFDWGVPVPGDPDHVMSVWVDALTNYLTGVGFPATDDDAFTRYWPADVHVIGKDIARFHSVYWPAFLWSAGLELPRKVFAHGFLYNQGEKMSKSVGNVIDPHALIGEYGLDQVRFFLLREVSFGQDGSYSHDGIVSRINADLA</sequence>
<name>A0A846TYR7_9MICC</name>
<dbReference type="Gene3D" id="2.170.220.10">
    <property type="match status" value="1"/>
</dbReference>
<dbReference type="InterPro" id="IPR015413">
    <property type="entry name" value="Methionyl/Leucyl_tRNA_Synth"/>
</dbReference>
<comment type="similarity">
    <text evidence="6">Belongs to the class-I aminoacyl-tRNA synthetase family.</text>
</comment>
<dbReference type="AlphaFoldDB" id="A0A846TYR7"/>
<keyword evidence="4 6" id="KW-0648">Protein biosynthesis</keyword>
<dbReference type="PANTHER" id="PTHR43326:SF1">
    <property type="entry name" value="METHIONINE--TRNA LIGASE, MITOCHONDRIAL"/>
    <property type="match status" value="1"/>
</dbReference>
<feature type="non-terminal residue" evidence="8">
    <location>
        <position position="1"/>
    </location>
</feature>
<comment type="caution">
    <text evidence="8">The sequence shown here is derived from an EMBL/GenBank/DDBJ whole genome shotgun (WGS) entry which is preliminary data.</text>
</comment>
<dbReference type="PANTHER" id="PTHR43326">
    <property type="entry name" value="METHIONYL-TRNA SYNTHETASE"/>
    <property type="match status" value="1"/>
</dbReference>
<dbReference type="EMBL" id="JAAVUN010000119">
    <property type="protein sequence ID" value="NKE10872.1"/>
    <property type="molecule type" value="Genomic_DNA"/>
</dbReference>
<evidence type="ECO:0000256" key="3">
    <source>
        <dbReference type="ARBA" id="ARBA00022840"/>
    </source>
</evidence>
<organism evidence="8 9">
    <name type="scientific">Kocuria subflava</name>
    <dbReference type="NCBI Taxonomy" id="1736139"/>
    <lineage>
        <taxon>Bacteria</taxon>
        <taxon>Bacillati</taxon>
        <taxon>Actinomycetota</taxon>
        <taxon>Actinomycetes</taxon>
        <taxon>Micrococcales</taxon>
        <taxon>Micrococcaceae</taxon>
        <taxon>Kocuria</taxon>
    </lineage>
</organism>
<dbReference type="GO" id="GO:0005524">
    <property type="term" value="F:ATP binding"/>
    <property type="evidence" value="ECO:0007669"/>
    <property type="project" value="UniProtKB-KW"/>
</dbReference>